<reference evidence="3" key="1">
    <citation type="submission" date="2022-03" db="EMBL/GenBank/DDBJ databases">
        <authorList>
            <person name="Legras J.-L."/>
            <person name="Devillers H."/>
            <person name="Grondin C."/>
        </authorList>
    </citation>
    <scope>NUCLEOTIDE SEQUENCE</scope>
    <source>
        <strain evidence="3">CLIB 1423</strain>
    </source>
</reference>
<keyword evidence="2" id="KW-1133">Transmembrane helix</keyword>
<feature type="transmembrane region" description="Helical" evidence="2">
    <location>
        <begin position="152"/>
        <end position="173"/>
    </location>
</feature>
<comment type="caution">
    <text evidence="3">The sequence shown here is derived from an EMBL/GenBank/DDBJ whole genome shotgun (WGS) entry which is preliminary data.</text>
</comment>
<organism evidence="3 4">
    <name type="scientific">[Candida] railenensis</name>
    <dbReference type="NCBI Taxonomy" id="45579"/>
    <lineage>
        <taxon>Eukaryota</taxon>
        <taxon>Fungi</taxon>
        <taxon>Dikarya</taxon>
        <taxon>Ascomycota</taxon>
        <taxon>Saccharomycotina</taxon>
        <taxon>Pichiomycetes</taxon>
        <taxon>Debaryomycetaceae</taxon>
        <taxon>Kurtzmaniella</taxon>
    </lineage>
</organism>
<dbReference type="PANTHER" id="PTHR18640:SF5">
    <property type="entry name" value="SODIUM_BILE ACID COTRANSPORTER 7"/>
    <property type="match status" value="1"/>
</dbReference>
<evidence type="ECO:0000313" key="4">
    <source>
        <dbReference type="Proteomes" id="UP000837801"/>
    </source>
</evidence>
<keyword evidence="4" id="KW-1185">Reference proteome</keyword>
<evidence type="ECO:0000313" key="3">
    <source>
        <dbReference type="EMBL" id="CAH2352768.1"/>
    </source>
</evidence>
<dbReference type="PANTHER" id="PTHR18640">
    <property type="entry name" value="SOLUTE CARRIER FAMILY 10 MEMBER 7"/>
    <property type="match status" value="1"/>
</dbReference>
<feature type="transmembrane region" description="Helical" evidence="2">
    <location>
        <begin position="268"/>
        <end position="289"/>
    </location>
</feature>
<feature type="transmembrane region" description="Helical" evidence="2">
    <location>
        <begin position="85"/>
        <end position="108"/>
    </location>
</feature>
<protein>
    <submittedName>
        <fullName evidence="3">Solute carrier Rch1p</fullName>
    </submittedName>
</protein>
<gene>
    <name evidence="3" type="ORF">CLIB1423_08S00650</name>
</gene>
<sequence>MNIDKNAKWYKYSKATLSFLLSQWFIIILACFIALAHSYPNFAKQGGTIRAEYTINYGAVAVIFLISGIQMPTRDLGKNMLHFRAHFTVLSLSFLITSSIVYGIVTGIKAANNGEIDEWILVGLIVTHSCPTTIASNVVMTKKAHGNDILTLCEVFIGNVLGAFVTPALIQMYTRGTWNFGNPTHQTGDDNSIGDLYRDVMKQVGLAVFVPLFVGQVAQNVIPKVTKWCIANLYLAKVGSLMLIFNMWQAFSTAFAQNAFNSVPPASIILVVFFNIGIYLFFTCLSYFYSRPLFIYEYFSEEPNESSSKLYKWSYQFFKPFYYNRKDTVAVMLCGPAKTAALGVSLVSSQYGSHNENLGKLLVPLVLYQAEQVVTAQVLVNFMRKWIESEHAVTTDEESKLEPADEESGDGDERSDDKGNVNDKPDLEGKEAVESRQDSREKLEGSTGEGTSAASKI</sequence>
<keyword evidence="2" id="KW-0472">Membrane</keyword>
<dbReference type="EMBL" id="CAKXYY010000008">
    <property type="protein sequence ID" value="CAH2352768.1"/>
    <property type="molecule type" value="Genomic_DNA"/>
</dbReference>
<dbReference type="AlphaFoldDB" id="A0A9P0QQK4"/>
<evidence type="ECO:0000256" key="2">
    <source>
        <dbReference type="SAM" id="Phobius"/>
    </source>
</evidence>
<dbReference type="Gene3D" id="1.20.1530.20">
    <property type="match status" value="1"/>
</dbReference>
<feature type="region of interest" description="Disordered" evidence="1">
    <location>
        <begin position="393"/>
        <end position="457"/>
    </location>
</feature>
<feature type="transmembrane region" description="Helical" evidence="2">
    <location>
        <begin position="55"/>
        <end position="73"/>
    </location>
</feature>
<keyword evidence="2" id="KW-0812">Transmembrane</keyword>
<dbReference type="GO" id="GO:0005886">
    <property type="term" value="C:plasma membrane"/>
    <property type="evidence" value="ECO:0007669"/>
    <property type="project" value="TreeGrafter"/>
</dbReference>
<dbReference type="PROSITE" id="PS51257">
    <property type="entry name" value="PROKAR_LIPOPROTEIN"/>
    <property type="match status" value="1"/>
</dbReference>
<feature type="transmembrane region" description="Helical" evidence="2">
    <location>
        <begin position="234"/>
        <end position="256"/>
    </location>
</feature>
<feature type="transmembrane region" description="Helical" evidence="2">
    <location>
        <begin position="120"/>
        <end position="140"/>
    </location>
</feature>
<evidence type="ECO:0000256" key="1">
    <source>
        <dbReference type="SAM" id="MobiDB-lite"/>
    </source>
</evidence>
<feature type="transmembrane region" description="Helical" evidence="2">
    <location>
        <begin position="204"/>
        <end position="222"/>
    </location>
</feature>
<feature type="compositionally biased region" description="Basic and acidic residues" evidence="1">
    <location>
        <begin position="393"/>
        <end position="403"/>
    </location>
</feature>
<feature type="compositionally biased region" description="Basic and acidic residues" evidence="1">
    <location>
        <begin position="411"/>
        <end position="444"/>
    </location>
</feature>
<name>A0A9P0QQK4_9ASCO</name>
<dbReference type="Proteomes" id="UP000837801">
    <property type="component" value="Unassembled WGS sequence"/>
</dbReference>
<dbReference type="Pfam" id="PF13593">
    <property type="entry name" value="SBF_like"/>
    <property type="match status" value="1"/>
</dbReference>
<accession>A0A9P0QQK4</accession>
<proteinExistence type="predicted"/>
<dbReference type="InterPro" id="IPR016833">
    <property type="entry name" value="Put_Na-Bile_cotransptr"/>
</dbReference>
<dbReference type="InterPro" id="IPR038770">
    <property type="entry name" value="Na+/solute_symporter_sf"/>
</dbReference>
<dbReference type="OrthoDB" id="188035at2759"/>
<feature type="transmembrane region" description="Helical" evidence="2">
    <location>
        <begin position="12"/>
        <end position="35"/>
    </location>
</feature>